<gene>
    <name evidence="2" type="ORF">HP550_16750</name>
</gene>
<keyword evidence="1" id="KW-0812">Transmembrane</keyword>
<sequence>MIARRGPHLAVARLSLVGAFVLAGLAAAVAAEGRVLLHDCVSAAGVLGPLGLRLSVLRDAADCPEGAYGLGTVSQGAVVLLSVAAPVAALYLLLTACGVGLSALLVRAGRQLRRLVGQALRGGLRAARPLPVAVGAHLVPQPVVPSWTDRVLVGSIARRGPPATA</sequence>
<reference evidence="2 3" key="1">
    <citation type="submission" date="2020-05" db="EMBL/GenBank/DDBJ databases">
        <title>Genome Sequencing of Type Strains.</title>
        <authorList>
            <person name="Lemaire J.F."/>
            <person name="Inderbitzin P."/>
            <person name="Gregorio O.A."/>
            <person name="Collins S.B."/>
            <person name="Wespe N."/>
            <person name="Knight-Connoni V."/>
        </authorList>
    </citation>
    <scope>NUCLEOTIDE SEQUENCE [LARGE SCALE GENOMIC DNA]</scope>
    <source>
        <strain evidence="2 3">ATCC 25174</strain>
    </source>
</reference>
<accession>A0A7Y6A4I6</accession>
<name>A0A7Y6A4I6_9CELL</name>
<proteinExistence type="predicted"/>
<dbReference type="EMBL" id="JABMCI010000069">
    <property type="protein sequence ID" value="NUU18903.1"/>
    <property type="molecule type" value="Genomic_DNA"/>
</dbReference>
<dbReference type="RefSeq" id="WP_175348823.1">
    <property type="nucleotide sequence ID" value="NZ_JABMCI010000069.1"/>
</dbReference>
<keyword evidence="3" id="KW-1185">Reference proteome</keyword>
<comment type="caution">
    <text evidence="2">The sequence shown here is derived from an EMBL/GenBank/DDBJ whole genome shotgun (WGS) entry which is preliminary data.</text>
</comment>
<organism evidence="2 3">
    <name type="scientific">Cellulomonas humilata</name>
    <dbReference type="NCBI Taxonomy" id="144055"/>
    <lineage>
        <taxon>Bacteria</taxon>
        <taxon>Bacillati</taxon>
        <taxon>Actinomycetota</taxon>
        <taxon>Actinomycetes</taxon>
        <taxon>Micrococcales</taxon>
        <taxon>Cellulomonadaceae</taxon>
        <taxon>Cellulomonas</taxon>
    </lineage>
</organism>
<keyword evidence="1" id="KW-1133">Transmembrane helix</keyword>
<dbReference type="Proteomes" id="UP000565724">
    <property type="component" value="Unassembled WGS sequence"/>
</dbReference>
<protein>
    <submittedName>
        <fullName evidence="2">Uncharacterized protein</fullName>
    </submittedName>
</protein>
<keyword evidence="1" id="KW-0472">Membrane</keyword>
<dbReference type="AlphaFoldDB" id="A0A7Y6A4I6"/>
<evidence type="ECO:0000256" key="1">
    <source>
        <dbReference type="SAM" id="Phobius"/>
    </source>
</evidence>
<evidence type="ECO:0000313" key="3">
    <source>
        <dbReference type="Proteomes" id="UP000565724"/>
    </source>
</evidence>
<evidence type="ECO:0000313" key="2">
    <source>
        <dbReference type="EMBL" id="NUU18903.1"/>
    </source>
</evidence>
<feature type="transmembrane region" description="Helical" evidence="1">
    <location>
        <begin position="78"/>
        <end position="106"/>
    </location>
</feature>